<dbReference type="EMBL" id="MN740136">
    <property type="protein sequence ID" value="QHT89126.1"/>
    <property type="molecule type" value="Genomic_DNA"/>
</dbReference>
<protein>
    <submittedName>
        <fullName evidence="1">Uncharacterized protein</fullName>
    </submittedName>
</protein>
<proteinExistence type="predicted"/>
<dbReference type="AlphaFoldDB" id="A0A6C0I9V7"/>
<name>A0A6C0I9V7_9ZZZZ</name>
<reference evidence="1" key="1">
    <citation type="journal article" date="2020" name="Nature">
        <title>Giant virus diversity and host interactions through global metagenomics.</title>
        <authorList>
            <person name="Schulz F."/>
            <person name="Roux S."/>
            <person name="Paez-Espino D."/>
            <person name="Jungbluth S."/>
            <person name="Walsh D.A."/>
            <person name="Denef V.J."/>
            <person name="McMahon K.D."/>
            <person name="Konstantinidis K.T."/>
            <person name="Eloe-Fadrosh E.A."/>
            <person name="Kyrpides N.C."/>
            <person name="Woyke T."/>
        </authorList>
    </citation>
    <scope>NUCLEOTIDE SEQUENCE</scope>
    <source>
        <strain evidence="1">GVMAG-M-3300023184-53</strain>
    </source>
</reference>
<sequence>MDVSYVKIFNQVVDEFFRELIELFPGESKIKVNYTLFQTICKANSKKPCSDFMIGSIPYLEKIAIKDEQFFISADKPKLLSSMNIEKLWPDMTPKTKNAIWKYIVTFFTIGNKVVQMPPETMGLINFIINNNN</sequence>
<accession>A0A6C0I9V7</accession>
<organism evidence="1">
    <name type="scientific">viral metagenome</name>
    <dbReference type="NCBI Taxonomy" id="1070528"/>
    <lineage>
        <taxon>unclassified sequences</taxon>
        <taxon>metagenomes</taxon>
        <taxon>organismal metagenomes</taxon>
    </lineage>
</organism>
<evidence type="ECO:0000313" key="1">
    <source>
        <dbReference type="EMBL" id="QHT89126.1"/>
    </source>
</evidence>